<protein>
    <recommendedName>
        <fullName evidence="4">Large ribosomal subunit protein bL17</fullName>
    </recommendedName>
</protein>
<reference evidence="6" key="1">
    <citation type="submission" date="2018-11" db="EMBL/GenBank/DDBJ databases">
        <title>Genome sequencing of a novel mesophilic and cellulolytic organism within the genus Hungateiclostridium.</title>
        <authorList>
            <person name="Rettenmaier R."/>
            <person name="Liebl W."/>
            <person name="Zverlov V."/>
        </authorList>
    </citation>
    <scope>NUCLEOTIDE SEQUENCE [LARGE SCALE GENOMIC DNA]</scope>
    <source>
        <strain evidence="6">N2K1</strain>
    </source>
</reference>
<dbReference type="InterPro" id="IPR036373">
    <property type="entry name" value="Ribosomal_bL17_sf"/>
</dbReference>
<organism evidence="5 6">
    <name type="scientific">Acetivibrio mesophilus</name>
    <dbReference type="NCBI Taxonomy" id="2487273"/>
    <lineage>
        <taxon>Bacteria</taxon>
        <taxon>Bacillati</taxon>
        <taxon>Bacillota</taxon>
        <taxon>Clostridia</taxon>
        <taxon>Eubacteriales</taxon>
        <taxon>Oscillospiraceae</taxon>
        <taxon>Acetivibrio</taxon>
    </lineage>
</organism>
<sequence length="174" mass="19661">MPAQRKLGRATDQRKVILKGLVTSLFQNGKIETTEARAKEVKNIAEKLIAIAVKECDNFTSKQVKVSAVRLDSKGNKITNTKKSKNGNEYLVVEREVKTDMQRVDNPSRLHARRKVMNWLYKVKDAEGNSINLANKLFDEIAPKYKDVNGGYTRIYKIGPRKGDAAEMVILQLV</sequence>
<dbReference type="GO" id="GO:0006412">
    <property type="term" value="P:translation"/>
    <property type="evidence" value="ECO:0007669"/>
    <property type="project" value="UniProtKB-UniRule"/>
</dbReference>
<evidence type="ECO:0000256" key="1">
    <source>
        <dbReference type="ARBA" id="ARBA00008777"/>
    </source>
</evidence>
<keyword evidence="2 4" id="KW-0689">Ribosomal protein</keyword>
<evidence type="ECO:0000256" key="2">
    <source>
        <dbReference type="ARBA" id="ARBA00022980"/>
    </source>
</evidence>
<evidence type="ECO:0000256" key="4">
    <source>
        <dbReference type="HAMAP-Rule" id="MF_01368"/>
    </source>
</evidence>
<gene>
    <name evidence="4" type="primary">rplQ</name>
    <name evidence="5" type="ORF">EFD62_13225</name>
</gene>
<proteinExistence type="inferred from homology"/>
<dbReference type="HAMAP" id="MF_01368">
    <property type="entry name" value="Ribosomal_bL17"/>
    <property type="match status" value="1"/>
</dbReference>
<comment type="subunit">
    <text evidence="4">Part of the 50S ribosomal subunit. Contacts protein L32.</text>
</comment>
<evidence type="ECO:0000313" key="5">
    <source>
        <dbReference type="EMBL" id="RXE58259.1"/>
    </source>
</evidence>
<dbReference type="RefSeq" id="WP_069194983.1">
    <property type="nucleotide sequence ID" value="NZ_RLII01000021.1"/>
</dbReference>
<evidence type="ECO:0000313" key="6">
    <source>
        <dbReference type="Proteomes" id="UP000289166"/>
    </source>
</evidence>
<comment type="similarity">
    <text evidence="1 4">Belongs to the bacterial ribosomal protein bL17 family.</text>
</comment>
<dbReference type="AlphaFoldDB" id="A0A4V1K1X0"/>
<keyword evidence="6" id="KW-1185">Reference proteome</keyword>
<dbReference type="Pfam" id="PF01196">
    <property type="entry name" value="Ribosomal_L17"/>
    <property type="match status" value="1"/>
</dbReference>
<dbReference type="EMBL" id="RLII01000021">
    <property type="protein sequence ID" value="RXE58259.1"/>
    <property type="molecule type" value="Genomic_DNA"/>
</dbReference>
<dbReference type="OrthoDB" id="9809073at2"/>
<dbReference type="GO" id="GO:0022625">
    <property type="term" value="C:cytosolic large ribosomal subunit"/>
    <property type="evidence" value="ECO:0007669"/>
    <property type="project" value="TreeGrafter"/>
</dbReference>
<accession>A0A4V1K1X0</accession>
<keyword evidence="3 4" id="KW-0687">Ribonucleoprotein</keyword>
<dbReference type="InterPro" id="IPR000456">
    <property type="entry name" value="Ribosomal_bL17"/>
</dbReference>
<dbReference type="Proteomes" id="UP000289166">
    <property type="component" value="Unassembled WGS sequence"/>
</dbReference>
<dbReference type="SUPFAM" id="SSF64263">
    <property type="entry name" value="Prokaryotic ribosomal protein L17"/>
    <property type="match status" value="1"/>
</dbReference>
<dbReference type="PANTHER" id="PTHR14413">
    <property type="entry name" value="RIBOSOMAL PROTEIN L17"/>
    <property type="match status" value="1"/>
</dbReference>
<name>A0A4V1K1X0_9FIRM</name>
<dbReference type="PANTHER" id="PTHR14413:SF16">
    <property type="entry name" value="LARGE RIBOSOMAL SUBUNIT PROTEIN BL17M"/>
    <property type="match status" value="1"/>
</dbReference>
<evidence type="ECO:0000256" key="3">
    <source>
        <dbReference type="ARBA" id="ARBA00023274"/>
    </source>
</evidence>
<comment type="caution">
    <text evidence="5">The sequence shown here is derived from an EMBL/GenBank/DDBJ whole genome shotgun (WGS) entry which is preliminary data.</text>
</comment>
<dbReference type="GO" id="GO:0003735">
    <property type="term" value="F:structural constituent of ribosome"/>
    <property type="evidence" value="ECO:0007669"/>
    <property type="project" value="InterPro"/>
</dbReference>
<dbReference type="Gene3D" id="3.90.1030.10">
    <property type="entry name" value="Ribosomal protein L17"/>
    <property type="match status" value="1"/>
</dbReference>